<feature type="transmembrane region" description="Helical" evidence="7">
    <location>
        <begin position="278"/>
        <end position="295"/>
    </location>
</feature>
<feature type="transmembrane region" description="Helical" evidence="7">
    <location>
        <begin position="246"/>
        <end position="266"/>
    </location>
</feature>
<gene>
    <name evidence="8" type="ORF">UFOPK3770_00924</name>
</gene>
<keyword evidence="6 7" id="KW-0472">Membrane</keyword>
<feature type="transmembrane region" description="Helical" evidence="7">
    <location>
        <begin position="21"/>
        <end position="38"/>
    </location>
</feature>
<evidence type="ECO:0000313" key="8">
    <source>
        <dbReference type="EMBL" id="CAB4340605.1"/>
    </source>
</evidence>
<comment type="similarity">
    <text evidence="2">Belongs to the major facilitator superfamily.</text>
</comment>
<evidence type="ECO:0000256" key="3">
    <source>
        <dbReference type="ARBA" id="ARBA00022448"/>
    </source>
</evidence>
<dbReference type="GO" id="GO:0012505">
    <property type="term" value="C:endomembrane system"/>
    <property type="evidence" value="ECO:0007669"/>
    <property type="project" value="UniProtKB-SubCell"/>
</dbReference>
<dbReference type="Pfam" id="PF07690">
    <property type="entry name" value="MFS_1"/>
    <property type="match status" value="1"/>
</dbReference>
<organism evidence="8">
    <name type="scientific">freshwater metagenome</name>
    <dbReference type="NCBI Taxonomy" id="449393"/>
    <lineage>
        <taxon>unclassified sequences</taxon>
        <taxon>metagenomes</taxon>
        <taxon>ecological metagenomes</taxon>
    </lineage>
</organism>
<accession>A0A6J5ZDC1</accession>
<dbReference type="GO" id="GO:0016020">
    <property type="term" value="C:membrane"/>
    <property type="evidence" value="ECO:0007669"/>
    <property type="project" value="TreeGrafter"/>
</dbReference>
<dbReference type="PANTHER" id="PTHR23514:SF3">
    <property type="entry name" value="BYPASS OF STOP CODON PROTEIN 6"/>
    <property type="match status" value="1"/>
</dbReference>
<feature type="transmembrane region" description="Helical" evidence="7">
    <location>
        <begin position="137"/>
        <end position="157"/>
    </location>
</feature>
<dbReference type="Gene3D" id="1.20.1250.20">
    <property type="entry name" value="MFS general substrate transporter like domains"/>
    <property type="match status" value="2"/>
</dbReference>
<feature type="transmembrane region" description="Helical" evidence="7">
    <location>
        <begin position="340"/>
        <end position="359"/>
    </location>
</feature>
<evidence type="ECO:0000256" key="4">
    <source>
        <dbReference type="ARBA" id="ARBA00022692"/>
    </source>
</evidence>
<dbReference type="GO" id="GO:0022857">
    <property type="term" value="F:transmembrane transporter activity"/>
    <property type="evidence" value="ECO:0007669"/>
    <property type="project" value="InterPro"/>
</dbReference>
<comment type="subcellular location">
    <subcellularLocation>
        <location evidence="1">Endomembrane system</location>
        <topology evidence="1">Multi-pass membrane protein</topology>
    </subcellularLocation>
</comment>
<evidence type="ECO:0000256" key="6">
    <source>
        <dbReference type="ARBA" id="ARBA00023136"/>
    </source>
</evidence>
<feature type="transmembrane region" description="Helical" evidence="7">
    <location>
        <begin position="301"/>
        <end position="320"/>
    </location>
</feature>
<dbReference type="InterPro" id="IPR011701">
    <property type="entry name" value="MFS"/>
</dbReference>
<dbReference type="EMBL" id="CAESAJ010000102">
    <property type="protein sequence ID" value="CAB4340605.1"/>
    <property type="molecule type" value="Genomic_DNA"/>
</dbReference>
<evidence type="ECO:0000256" key="7">
    <source>
        <dbReference type="SAM" id="Phobius"/>
    </source>
</evidence>
<dbReference type="SUPFAM" id="SSF103473">
    <property type="entry name" value="MFS general substrate transporter"/>
    <property type="match status" value="1"/>
</dbReference>
<feature type="transmembrane region" description="Helical" evidence="7">
    <location>
        <begin position="213"/>
        <end position="234"/>
    </location>
</feature>
<protein>
    <submittedName>
        <fullName evidence="8">Unannotated protein</fullName>
    </submittedName>
</protein>
<reference evidence="8" key="1">
    <citation type="submission" date="2020-05" db="EMBL/GenBank/DDBJ databases">
        <authorList>
            <person name="Chiriac C."/>
            <person name="Salcher M."/>
            <person name="Ghai R."/>
            <person name="Kavagutti S V."/>
        </authorList>
    </citation>
    <scope>NUCLEOTIDE SEQUENCE</scope>
</reference>
<feature type="transmembrane region" description="Helical" evidence="7">
    <location>
        <begin position="50"/>
        <end position="72"/>
    </location>
</feature>
<name>A0A6J5ZDC1_9ZZZZ</name>
<keyword evidence="4 7" id="KW-0812">Transmembrane</keyword>
<keyword evidence="5 7" id="KW-1133">Transmembrane helix</keyword>
<evidence type="ECO:0000256" key="1">
    <source>
        <dbReference type="ARBA" id="ARBA00004127"/>
    </source>
</evidence>
<dbReference type="InterPro" id="IPR036259">
    <property type="entry name" value="MFS_trans_sf"/>
</dbReference>
<sequence length="393" mass="41210">MTTQNHRPIRDKTTWVSYAQASLFGWFIYGIGASLPFLRDDLGLSTFGVSLHSLLMAVGSITAGLITSWVIARIGRGQLLHFSSFAIAVGISMYLLGTSMWITLPGVAITTCSGSLIIQGTGAYLSNHHGRKAPTVISELHAMAAGIGIMAPLLVGAAVAAELNWRLGLVLPVAAAFVVERVRGKDVSAYGPKAQVTSESSHHDAPGSLPRKFWWTWTTVLCTAATEFALLIWGSDMLRNQGGMGAAASAASLGCIVGGLCIGRLIGARLAQRFGSENIYVGSLVLALIGFLGFWHSTNPLVLVVSLAITGLGMSMHFPLGFDRALRASGNRQDAASARLSLGAGFASGAAPFALGSLSDVYGMVDAYTIVPVALIIAIIVSVRNPVLQKDAN</sequence>
<keyword evidence="3" id="KW-0813">Transport</keyword>
<dbReference type="PANTHER" id="PTHR23514">
    <property type="entry name" value="BYPASS OF STOP CODON PROTEIN 6"/>
    <property type="match status" value="1"/>
</dbReference>
<dbReference type="AlphaFoldDB" id="A0A6J5ZDC1"/>
<dbReference type="InterPro" id="IPR051788">
    <property type="entry name" value="MFS_Transporter"/>
</dbReference>
<feature type="transmembrane region" description="Helical" evidence="7">
    <location>
        <begin position="365"/>
        <end position="383"/>
    </location>
</feature>
<evidence type="ECO:0000256" key="2">
    <source>
        <dbReference type="ARBA" id="ARBA00008335"/>
    </source>
</evidence>
<evidence type="ECO:0000256" key="5">
    <source>
        <dbReference type="ARBA" id="ARBA00022989"/>
    </source>
</evidence>
<feature type="transmembrane region" description="Helical" evidence="7">
    <location>
        <begin position="79"/>
        <end position="96"/>
    </location>
</feature>
<proteinExistence type="inferred from homology"/>